<keyword evidence="2" id="KW-1185">Reference proteome</keyword>
<dbReference type="RefSeq" id="WP_140594691.1">
    <property type="nucleotide sequence ID" value="NZ_VFWZ01000004.1"/>
</dbReference>
<gene>
    <name evidence="1" type="ORF">FHK87_15645</name>
</gene>
<evidence type="ECO:0000313" key="2">
    <source>
        <dbReference type="Proteomes" id="UP000315540"/>
    </source>
</evidence>
<sequence length="71" mass="7678">MLKKILNLEGVQRLKKLEQNKISGGLRPILRRCCDPALQCCTTSSLAQNNPSCGGTFIPGCSFHPASNCCI</sequence>
<reference evidence="1 2" key="1">
    <citation type="submission" date="2019-06" db="EMBL/GenBank/DDBJ databases">
        <authorList>
            <person name="Meng X."/>
        </authorList>
    </citation>
    <scope>NUCLEOTIDE SEQUENCE [LARGE SCALE GENOMIC DNA]</scope>
    <source>
        <strain evidence="1 2">M625</strain>
    </source>
</reference>
<dbReference type="AlphaFoldDB" id="A0A504JA25"/>
<dbReference type="OrthoDB" id="1163533at2"/>
<proteinExistence type="predicted"/>
<name>A0A504JA25_9FLAO</name>
<dbReference type="EMBL" id="VFWZ01000004">
    <property type="protein sequence ID" value="TPN85445.1"/>
    <property type="molecule type" value="Genomic_DNA"/>
</dbReference>
<evidence type="ECO:0008006" key="3">
    <source>
        <dbReference type="Google" id="ProtNLM"/>
    </source>
</evidence>
<protein>
    <recommendedName>
        <fullName evidence="3">Bacteriocin</fullName>
    </recommendedName>
</protein>
<dbReference type="Proteomes" id="UP000315540">
    <property type="component" value="Unassembled WGS sequence"/>
</dbReference>
<accession>A0A504JA25</accession>
<evidence type="ECO:0000313" key="1">
    <source>
        <dbReference type="EMBL" id="TPN85445.1"/>
    </source>
</evidence>
<comment type="caution">
    <text evidence="1">The sequence shown here is derived from an EMBL/GenBank/DDBJ whole genome shotgun (WGS) entry which is preliminary data.</text>
</comment>
<organism evidence="1 2">
    <name type="scientific">Aquimarina algicola</name>
    <dbReference type="NCBI Taxonomy" id="2589995"/>
    <lineage>
        <taxon>Bacteria</taxon>
        <taxon>Pseudomonadati</taxon>
        <taxon>Bacteroidota</taxon>
        <taxon>Flavobacteriia</taxon>
        <taxon>Flavobacteriales</taxon>
        <taxon>Flavobacteriaceae</taxon>
        <taxon>Aquimarina</taxon>
    </lineage>
</organism>